<organism evidence="6 7">
    <name type="scientific">Sphaerosporella brunnea</name>
    <dbReference type="NCBI Taxonomy" id="1250544"/>
    <lineage>
        <taxon>Eukaryota</taxon>
        <taxon>Fungi</taxon>
        <taxon>Dikarya</taxon>
        <taxon>Ascomycota</taxon>
        <taxon>Pezizomycotina</taxon>
        <taxon>Pezizomycetes</taxon>
        <taxon>Pezizales</taxon>
        <taxon>Pyronemataceae</taxon>
        <taxon>Sphaerosporella</taxon>
    </lineage>
</organism>
<dbReference type="GO" id="GO:0000324">
    <property type="term" value="C:fungal-type vacuole"/>
    <property type="evidence" value="ECO:0007669"/>
    <property type="project" value="TreeGrafter"/>
</dbReference>
<keyword evidence="3 5" id="KW-1133">Transmembrane helix</keyword>
<evidence type="ECO:0000256" key="4">
    <source>
        <dbReference type="ARBA" id="ARBA00023136"/>
    </source>
</evidence>
<feature type="transmembrane region" description="Helical" evidence="5">
    <location>
        <begin position="58"/>
        <end position="77"/>
    </location>
</feature>
<gene>
    <name evidence="6" type="ORF">FN846DRAFT_939708</name>
</gene>
<evidence type="ECO:0000256" key="2">
    <source>
        <dbReference type="ARBA" id="ARBA00022692"/>
    </source>
</evidence>
<dbReference type="OrthoDB" id="4521223at2759"/>
<proteinExistence type="predicted"/>
<dbReference type="InterPro" id="IPR007568">
    <property type="entry name" value="RTA1"/>
</dbReference>
<dbReference type="FunCoup" id="A0A5J5F2B6">
    <property type="interactions" value="30"/>
</dbReference>
<evidence type="ECO:0000313" key="6">
    <source>
        <dbReference type="EMBL" id="KAA8910277.1"/>
    </source>
</evidence>
<dbReference type="Pfam" id="PF04479">
    <property type="entry name" value="RTA1"/>
    <property type="match status" value="1"/>
</dbReference>
<keyword evidence="2 5" id="KW-0812">Transmembrane</keyword>
<dbReference type="Proteomes" id="UP000326924">
    <property type="component" value="Unassembled WGS sequence"/>
</dbReference>
<feature type="transmembrane region" description="Helical" evidence="5">
    <location>
        <begin position="89"/>
        <end position="110"/>
    </location>
</feature>
<feature type="transmembrane region" description="Helical" evidence="5">
    <location>
        <begin position="252"/>
        <end position="271"/>
    </location>
</feature>
<keyword evidence="4 5" id="KW-0472">Membrane</keyword>
<comment type="caution">
    <text evidence="6">The sequence shown here is derived from an EMBL/GenBank/DDBJ whole genome shotgun (WGS) entry which is preliminary data.</text>
</comment>
<evidence type="ECO:0000256" key="1">
    <source>
        <dbReference type="ARBA" id="ARBA00004141"/>
    </source>
</evidence>
<dbReference type="EMBL" id="VXIS01000048">
    <property type="protein sequence ID" value="KAA8910277.1"/>
    <property type="molecule type" value="Genomic_DNA"/>
</dbReference>
<evidence type="ECO:0000256" key="5">
    <source>
        <dbReference type="SAM" id="Phobius"/>
    </source>
</evidence>
<dbReference type="AlphaFoldDB" id="A0A5J5F2B6"/>
<reference evidence="6 7" key="1">
    <citation type="submission" date="2019-09" db="EMBL/GenBank/DDBJ databases">
        <title>Draft genome of the ectomycorrhizal ascomycete Sphaerosporella brunnea.</title>
        <authorList>
            <consortium name="DOE Joint Genome Institute"/>
            <person name="Benucci G.M."/>
            <person name="Marozzi G."/>
            <person name="Antonielli L."/>
            <person name="Sanchez S."/>
            <person name="Marco P."/>
            <person name="Wang X."/>
            <person name="Falini L.B."/>
            <person name="Barry K."/>
            <person name="Haridas S."/>
            <person name="Lipzen A."/>
            <person name="Labutti K."/>
            <person name="Grigoriev I.V."/>
            <person name="Murat C."/>
            <person name="Martin F."/>
            <person name="Albertini E."/>
            <person name="Donnini D."/>
            <person name="Bonito G."/>
        </authorList>
    </citation>
    <scope>NUCLEOTIDE SEQUENCE [LARGE SCALE GENOMIC DNA]</scope>
    <source>
        <strain evidence="6 7">Sb_GMNB300</strain>
    </source>
</reference>
<protein>
    <submittedName>
        <fullName evidence="6">RTA1 like protein-domain-containing protein</fullName>
    </submittedName>
</protein>
<dbReference type="PANTHER" id="PTHR31465">
    <property type="entry name" value="PROTEIN RTA1-RELATED"/>
    <property type="match status" value="1"/>
</dbReference>
<dbReference type="GO" id="GO:0005886">
    <property type="term" value="C:plasma membrane"/>
    <property type="evidence" value="ECO:0007669"/>
    <property type="project" value="TreeGrafter"/>
</dbReference>
<name>A0A5J5F2B6_9PEZI</name>
<keyword evidence="7" id="KW-1185">Reference proteome</keyword>
<feature type="transmembrane region" description="Helical" evidence="5">
    <location>
        <begin position="167"/>
        <end position="191"/>
    </location>
</feature>
<feature type="transmembrane region" description="Helical" evidence="5">
    <location>
        <begin position="131"/>
        <end position="155"/>
    </location>
</feature>
<sequence length="333" mass="37249">MSNSTADIVCNIHICPIEDSYYYYRPSLPMNSILMALFIVSLLLNISQGIWYRTWTFTFALVSGNIAEVLGYVGRIISYNDPFNMNGFLMQICCLTFAPAFFAAGIYLCLSRIVTIYGADISRIRPVRYTQIFICCDFFSLVLQGAGGGIASVASQNQKDPANGTHIMVAGLAFQVFTIALFMFLCAEYAYRVATSGRKLDPIYEHLRGSWKFKGFLVMIGFATVCIQIRSIYRLIELSQGWKGKLIRNETYFFVLEGIMVILAVLSMNLFHPGDCLKDAYNARKAAEEDLDKQDTPNEKSSAQKSFLPEGFQLLTLNFETSSLRGLVVGAGF</sequence>
<feature type="transmembrane region" description="Helical" evidence="5">
    <location>
        <begin position="28"/>
        <end position="46"/>
    </location>
</feature>
<evidence type="ECO:0000313" key="7">
    <source>
        <dbReference type="Proteomes" id="UP000326924"/>
    </source>
</evidence>
<dbReference type="PANTHER" id="PTHR31465:SF7">
    <property type="entry name" value="SPHINGOID LONG-CHAIN BASE TRANSPORTER RSB1"/>
    <property type="match status" value="1"/>
</dbReference>
<dbReference type="InParanoid" id="A0A5J5F2B6"/>
<evidence type="ECO:0000256" key="3">
    <source>
        <dbReference type="ARBA" id="ARBA00022989"/>
    </source>
</evidence>
<feature type="transmembrane region" description="Helical" evidence="5">
    <location>
        <begin position="211"/>
        <end position="232"/>
    </location>
</feature>
<accession>A0A5J5F2B6</accession>
<comment type="subcellular location">
    <subcellularLocation>
        <location evidence="1">Membrane</location>
        <topology evidence="1">Multi-pass membrane protein</topology>
    </subcellularLocation>
</comment>